<keyword evidence="1" id="KW-0812">Transmembrane</keyword>
<evidence type="ECO:0000313" key="3">
    <source>
        <dbReference type="Proteomes" id="UP000006395"/>
    </source>
</evidence>
<accession>F0NLI8</accession>
<protein>
    <submittedName>
        <fullName evidence="2">Uncharacterized protein</fullName>
    </submittedName>
</protein>
<keyword evidence="1" id="KW-0472">Membrane</keyword>
<dbReference type="EMBL" id="CP002426">
    <property type="protein sequence ID" value="ADX83679.1"/>
    <property type="molecule type" value="Genomic_DNA"/>
</dbReference>
<dbReference type="KEGG" id="sih:SiH_2339"/>
<evidence type="ECO:0000313" key="2">
    <source>
        <dbReference type="EMBL" id="ADX83679.1"/>
    </source>
</evidence>
<feature type="transmembrane region" description="Helical" evidence="1">
    <location>
        <begin position="6"/>
        <end position="27"/>
    </location>
</feature>
<sequence length="255" mass="29798">MVRTSYTGFIPSASLGLFCFSLVILVFTRSLVLREFSVGVSSETGLIPSFPYTIMKTLDFLITYIHFIREMLAYVFWHQRARDFPANEYESSLLNFHDYFNKKAKIEGYLGSLVVKVDHVPWIEGEVYEDWYFIETSKTLDLLNNIILESNDIKAVHDSIARIARNGKGGLYKLLNGEQLSPSYRFGYWISKPVGMRYEDFYTEIKPFSQNLWRKQLAMGPLSEFCIFSNEYFKVPEKYFPVYQQRILLYSSVLS</sequence>
<keyword evidence="3" id="KW-1185">Reference proteome</keyword>
<name>F0NLI8_SACI0</name>
<keyword evidence="1" id="KW-1133">Transmembrane helix</keyword>
<dbReference type="AlphaFoldDB" id="F0NLI8"/>
<proteinExistence type="predicted"/>
<organism evidence="2 3">
    <name type="scientific">Saccharolobus islandicus (strain HVE10/4)</name>
    <name type="common">Sulfolobus islandicus</name>
    <dbReference type="NCBI Taxonomy" id="930943"/>
    <lineage>
        <taxon>Archaea</taxon>
        <taxon>Thermoproteota</taxon>
        <taxon>Thermoprotei</taxon>
        <taxon>Sulfolobales</taxon>
        <taxon>Sulfolobaceae</taxon>
        <taxon>Saccharolobus</taxon>
    </lineage>
</organism>
<dbReference type="Proteomes" id="UP000006395">
    <property type="component" value="Chromosome"/>
</dbReference>
<gene>
    <name evidence="2" type="ordered locus">SiH_2339</name>
</gene>
<evidence type="ECO:0000256" key="1">
    <source>
        <dbReference type="SAM" id="Phobius"/>
    </source>
</evidence>
<reference evidence="2 3" key="1">
    <citation type="journal article" date="2011" name="J. Bacteriol.">
        <title>Genome analyses of icelandic strains of Sulfolobus islandicus, model organisms for genetic and virus-host interaction studies.</title>
        <authorList>
            <person name="Guo L."/>
            <person name="Brugger K."/>
            <person name="Liu C."/>
            <person name="Shah S.A."/>
            <person name="Zheng H."/>
            <person name="Zhu Y."/>
            <person name="Wang S."/>
            <person name="Lillestol R.K."/>
            <person name="Chen L."/>
            <person name="Frank J."/>
            <person name="Prangishvili D."/>
            <person name="Paulin L."/>
            <person name="She Q."/>
            <person name="Huang L."/>
            <person name="Garrett R.A."/>
        </authorList>
    </citation>
    <scope>NUCLEOTIDE SEQUENCE [LARGE SCALE GENOMIC DNA]</scope>
    <source>
        <strain evidence="2 3">HVE10/4</strain>
    </source>
</reference>
<dbReference type="HOGENOM" id="CLU_099722_0_0_2"/>